<reference evidence="2" key="1">
    <citation type="journal article" date="2020" name="mSystems">
        <title>Genome- and Community-Level Interaction Insights into Carbon Utilization and Element Cycling Functions of Hydrothermarchaeota in Hydrothermal Sediment.</title>
        <authorList>
            <person name="Zhou Z."/>
            <person name="Liu Y."/>
            <person name="Xu W."/>
            <person name="Pan J."/>
            <person name="Luo Z.H."/>
            <person name="Li M."/>
        </authorList>
    </citation>
    <scope>NUCLEOTIDE SEQUENCE [LARGE SCALE GENOMIC DNA]</scope>
    <source>
        <strain evidence="2">SpSt-1181</strain>
    </source>
</reference>
<organism evidence="2">
    <name type="scientific">Prosthecochloris aestuarii</name>
    <dbReference type="NCBI Taxonomy" id="1102"/>
    <lineage>
        <taxon>Bacteria</taxon>
        <taxon>Pseudomonadati</taxon>
        <taxon>Chlorobiota</taxon>
        <taxon>Chlorobiia</taxon>
        <taxon>Chlorobiales</taxon>
        <taxon>Chlorobiaceae</taxon>
        <taxon>Prosthecochloris</taxon>
    </lineage>
</organism>
<name>A0A831WUD9_PROAE</name>
<gene>
    <name evidence="2" type="ORF">ENN50_00700</name>
</gene>
<dbReference type="Proteomes" id="UP000886335">
    <property type="component" value="Unassembled WGS sequence"/>
</dbReference>
<evidence type="ECO:0000313" key="2">
    <source>
        <dbReference type="EMBL" id="HED30219.1"/>
    </source>
</evidence>
<feature type="region of interest" description="Disordered" evidence="1">
    <location>
        <begin position="1"/>
        <end position="27"/>
    </location>
</feature>
<proteinExistence type="predicted"/>
<evidence type="ECO:0000256" key="1">
    <source>
        <dbReference type="SAM" id="MobiDB-lite"/>
    </source>
</evidence>
<protein>
    <submittedName>
        <fullName evidence="2">Uncharacterized protein</fullName>
    </submittedName>
</protein>
<sequence>MTRLKVGDPVIYRKPKNSSSPGPRAKQVYPLEKGETYHYVVDKFWMVSDVRNDGSLELVTRTGKKRRIDRDDPKLHKPHILEQVIYRRRFPDPDAVIRNARREA</sequence>
<accession>A0A831WUD9</accession>
<dbReference type="AlphaFoldDB" id="A0A831WUD9"/>
<comment type="caution">
    <text evidence="2">The sequence shown here is derived from an EMBL/GenBank/DDBJ whole genome shotgun (WGS) entry which is preliminary data.</text>
</comment>
<dbReference type="EMBL" id="DSBW01000015">
    <property type="protein sequence ID" value="HED30219.1"/>
    <property type="molecule type" value="Genomic_DNA"/>
</dbReference>